<dbReference type="AlphaFoldDB" id="A0A7I9YMY9"/>
<evidence type="ECO:0000313" key="7">
    <source>
        <dbReference type="Proteomes" id="UP000465360"/>
    </source>
</evidence>
<dbReference type="SUPFAM" id="SSF51569">
    <property type="entry name" value="Aldolase"/>
    <property type="match status" value="1"/>
</dbReference>
<dbReference type="CDD" id="cd00408">
    <property type="entry name" value="DHDPS-like"/>
    <property type="match status" value="1"/>
</dbReference>
<dbReference type="SMART" id="SM01130">
    <property type="entry name" value="DHDPS"/>
    <property type="match status" value="1"/>
</dbReference>
<dbReference type="InterPro" id="IPR002220">
    <property type="entry name" value="DapA-like"/>
</dbReference>
<name>A0A7I9YMY9_MYCBU</name>
<protein>
    <submittedName>
        <fullName evidence="6">Putative dihydrodipicolinate synthetase DapA</fullName>
    </submittedName>
</protein>
<sequence>MPDSPKPPKFHGIIAYPITPFTSGGSGGIDTKTLAALVDKLVTNGVHAIAPLGSTGELAYLDESEFDTVVDTTMTAVNGRLPVIVGVSDVTTAKTVRRAQYAQQAGADAVMVLPVSYWKLTEREIVQHYRSIGEAIDIPIMAYNNPATSGVDMSPELLVTMFDSIDNVTMVKESTGDLTRMQRIDALSEGKLPFYNGSNPLVLDALKAGASGWCTAAPNLRPQPCIDLYEAVRTGDLDKAQHLYDDLKPLLRFIVDGGLATTVKAGLDLLGFPAGDPRPPLLPLDDQGRVELQKLLASA</sequence>
<evidence type="ECO:0000256" key="3">
    <source>
        <dbReference type="PIRNR" id="PIRNR001365"/>
    </source>
</evidence>
<dbReference type="InterPro" id="IPR013785">
    <property type="entry name" value="Aldolase_TIM"/>
</dbReference>
<dbReference type="Pfam" id="PF00701">
    <property type="entry name" value="DHDPS"/>
    <property type="match status" value="1"/>
</dbReference>
<keyword evidence="2 3" id="KW-0456">Lyase</keyword>
<dbReference type="GO" id="GO:0005829">
    <property type="term" value="C:cytosol"/>
    <property type="evidence" value="ECO:0007669"/>
    <property type="project" value="TreeGrafter"/>
</dbReference>
<organism evidence="6 7">
    <name type="scientific">Mycobacterium bourgelatii</name>
    <dbReference type="NCBI Taxonomy" id="1273442"/>
    <lineage>
        <taxon>Bacteria</taxon>
        <taxon>Bacillati</taxon>
        <taxon>Actinomycetota</taxon>
        <taxon>Actinomycetes</taxon>
        <taxon>Mycobacteriales</taxon>
        <taxon>Mycobacteriaceae</taxon>
        <taxon>Mycobacterium</taxon>
    </lineage>
</organism>
<keyword evidence="7" id="KW-1185">Reference proteome</keyword>
<evidence type="ECO:0000256" key="4">
    <source>
        <dbReference type="PIRSR" id="PIRSR001365-1"/>
    </source>
</evidence>
<dbReference type="PANTHER" id="PTHR12128:SF66">
    <property type="entry name" value="4-HYDROXY-2-OXOGLUTARATE ALDOLASE, MITOCHONDRIAL"/>
    <property type="match status" value="1"/>
</dbReference>
<evidence type="ECO:0000256" key="1">
    <source>
        <dbReference type="ARBA" id="ARBA00007592"/>
    </source>
</evidence>
<dbReference type="RefSeq" id="WP_163711182.1">
    <property type="nucleotide sequence ID" value="NZ_BLKZ01000001.1"/>
</dbReference>
<evidence type="ECO:0000313" key="6">
    <source>
        <dbReference type="EMBL" id="GFG90045.1"/>
    </source>
</evidence>
<reference evidence="6 7" key="1">
    <citation type="journal article" date="2019" name="Emerg. Microbes Infect.">
        <title>Comprehensive subspecies identification of 175 nontuberculous mycobacteria species based on 7547 genomic profiles.</title>
        <authorList>
            <person name="Matsumoto Y."/>
            <person name="Kinjo T."/>
            <person name="Motooka D."/>
            <person name="Nabeya D."/>
            <person name="Jung N."/>
            <person name="Uechi K."/>
            <person name="Horii T."/>
            <person name="Iida T."/>
            <person name="Fujita J."/>
            <person name="Nakamura S."/>
        </authorList>
    </citation>
    <scope>NUCLEOTIDE SEQUENCE [LARGE SCALE GENOMIC DNA]</scope>
    <source>
        <strain evidence="6 7">JCM 30725</strain>
    </source>
</reference>
<comment type="caution">
    <text evidence="6">The sequence shown here is derived from an EMBL/GenBank/DDBJ whole genome shotgun (WGS) entry which is preliminary data.</text>
</comment>
<dbReference type="EMBL" id="BLKZ01000001">
    <property type="protein sequence ID" value="GFG90045.1"/>
    <property type="molecule type" value="Genomic_DNA"/>
</dbReference>
<proteinExistence type="inferred from homology"/>
<feature type="active site" description="Proton donor/acceptor" evidence="4">
    <location>
        <position position="143"/>
    </location>
</feature>
<evidence type="ECO:0000256" key="5">
    <source>
        <dbReference type="PIRSR" id="PIRSR001365-2"/>
    </source>
</evidence>
<dbReference type="GO" id="GO:0008840">
    <property type="term" value="F:4-hydroxy-tetrahydrodipicolinate synthase activity"/>
    <property type="evidence" value="ECO:0007669"/>
    <property type="project" value="TreeGrafter"/>
</dbReference>
<dbReference type="PRINTS" id="PR00146">
    <property type="entry name" value="DHPICSNTHASE"/>
</dbReference>
<feature type="binding site" evidence="5">
    <location>
        <position position="55"/>
    </location>
    <ligand>
        <name>pyruvate</name>
        <dbReference type="ChEBI" id="CHEBI:15361"/>
    </ligand>
</feature>
<gene>
    <name evidence="6" type="ORF">MBOU_20870</name>
</gene>
<comment type="similarity">
    <text evidence="1 3">Belongs to the DapA family.</text>
</comment>
<evidence type="ECO:0000256" key="2">
    <source>
        <dbReference type="ARBA" id="ARBA00023239"/>
    </source>
</evidence>
<dbReference type="Proteomes" id="UP000465360">
    <property type="component" value="Unassembled WGS sequence"/>
</dbReference>
<dbReference type="PIRSF" id="PIRSF001365">
    <property type="entry name" value="DHDPS"/>
    <property type="match status" value="1"/>
</dbReference>
<dbReference type="PANTHER" id="PTHR12128">
    <property type="entry name" value="DIHYDRODIPICOLINATE SYNTHASE"/>
    <property type="match status" value="1"/>
</dbReference>
<feature type="active site" description="Schiff-base intermediate with substrate" evidence="4">
    <location>
        <position position="172"/>
    </location>
</feature>
<accession>A0A7I9YMY9</accession>
<dbReference type="Gene3D" id="3.20.20.70">
    <property type="entry name" value="Aldolase class I"/>
    <property type="match status" value="1"/>
</dbReference>